<gene>
    <name evidence="9" type="ORF">E4K67_14795</name>
</gene>
<feature type="transmembrane region" description="Helical" evidence="7">
    <location>
        <begin position="21"/>
        <end position="40"/>
    </location>
</feature>
<evidence type="ECO:0000256" key="3">
    <source>
        <dbReference type="ARBA" id="ARBA00022692"/>
    </source>
</evidence>
<feature type="transmembrane region" description="Helical" evidence="7">
    <location>
        <begin position="970"/>
        <end position="990"/>
    </location>
</feature>
<dbReference type="PANTHER" id="PTHR30287:SF1">
    <property type="entry name" value="INNER MEMBRANE PROTEIN"/>
    <property type="match status" value="1"/>
</dbReference>
<dbReference type="OrthoDB" id="5137249at2"/>
<feature type="domain" description="ABC3 transporter permease C-terminal" evidence="8">
    <location>
        <begin position="1206"/>
        <end position="1323"/>
    </location>
</feature>
<evidence type="ECO:0000256" key="6">
    <source>
        <dbReference type="SAM" id="Coils"/>
    </source>
</evidence>
<keyword evidence="2" id="KW-1003">Cell membrane</keyword>
<comment type="caution">
    <text evidence="9">The sequence shown here is derived from an EMBL/GenBank/DDBJ whole genome shotgun (WGS) entry which is preliminary data.</text>
</comment>
<evidence type="ECO:0000313" key="10">
    <source>
        <dbReference type="Proteomes" id="UP000298460"/>
    </source>
</evidence>
<keyword evidence="4 7" id="KW-1133">Transmembrane helix</keyword>
<feature type="transmembrane region" description="Helical" evidence="7">
    <location>
        <begin position="1297"/>
        <end position="1315"/>
    </location>
</feature>
<evidence type="ECO:0000256" key="1">
    <source>
        <dbReference type="ARBA" id="ARBA00004651"/>
    </source>
</evidence>
<organism evidence="9 10">
    <name type="scientific">Desulfosporosinus fructosivorans</name>
    <dbReference type="NCBI Taxonomy" id="2018669"/>
    <lineage>
        <taxon>Bacteria</taxon>
        <taxon>Bacillati</taxon>
        <taxon>Bacillota</taxon>
        <taxon>Clostridia</taxon>
        <taxon>Eubacteriales</taxon>
        <taxon>Desulfitobacteriaceae</taxon>
        <taxon>Desulfosporosinus</taxon>
    </lineage>
</organism>
<keyword evidence="5 7" id="KW-0472">Membrane</keyword>
<keyword evidence="6" id="KW-0175">Coiled coil</keyword>
<feature type="coiled-coil region" evidence="6">
    <location>
        <begin position="253"/>
        <end position="287"/>
    </location>
</feature>
<evidence type="ECO:0000256" key="5">
    <source>
        <dbReference type="ARBA" id="ARBA00023136"/>
    </source>
</evidence>
<feature type="transmembrane region" description="Helical" evidence="7">
    <location>
        <begin position="800"/>
        <end position="821"/>
    </location>
</feature>
<feature type="transmembrane region" description="Helical" evidence="7">
    <location>
        <begin position="892"/>
        <end position="915"/>
    </location>
</feature>
<feature type="transmembrane region" description="Helical" evidence="7">
    <location>
        <begin position="1202"/>
        <end position="1222"/>
    </location>
</feature>
<evidence type="ECO:0000313" key="9">
    <source>
        <dbReference type="EMBL" id="TGE37149.1"/>
    </source>
</evidence>
<dbReference type="Pfam" id="PF02687">
    <property type="entry name" value="FtsX"/>
    <property type="match status" value="2"/>
</dbReference>
<proteinExistence type="predicted"/>
<feature type="coiled-coil region" evidence="6">
    <location>
        <begin position="604"/>
        <end position="722"/>
    </location>
</feature>
<dbReference type="RefSeq" id="WP_135548045.1">
    <property type="nucleotide sequence ID" value="NZ_SPQQ01000005.1"/>
</dbReference>
<feature type="domain" description="ABC3 transporter permease C-terminal" evidence="8">
    <location>
        <begin position="804"/>
        <end position="922"/>
    </location>
</feature>
<accession>A0A4Z0R3V3</accession>
<evidence type="ECO:0000256" key="2">
    <source>
        <dbReference type="ARBA" id="ARBA00022475"/>
    </source>
</evidence>
<dbReference type="PANTHER" id="PTHR30287">
    <property type="entry name" value="MEMBRANE COMPONENT OF PREDICTED ABC SUPERFAMILY METABOLITE UPTAKE TRANSPORTER"/>
    <property type="match status" value="1"/>
</dbReference>
<evidence type="ECO:0000256" key="7">
    <source>
        <dbReference type="SAM" id="Phobius"/>
    </source>
</evidence>
<feature type="transmembrane region" description="Helical" evidence="7">
    <location>
        <begin position="1256"/>
        <end position="1277"/>
    </location>
</feature>
<protein>
    <submittedName>
        <fullName evidence="9">FtsX-like permease family protein</fullName>
    </submittedName>
</protein>
<evidence type="ECO:0000256" key="4">
    <source>
        <dbReference type="ARBA" id="ARBA00022989"/>
    </source>
</evidence>
<keyword evidence="10" id="KW-1185">Reference proteome</keyword>
<sequence>MRKKALNKDIFKEFTKSRTRFLSIMLMIALGSFIFVGMYVTGPTMRNTVLTYADKYHLEDLTVTSPLGLAMEDEQILASVSGVETLDYSYRTDLMKRDSDVIVRAESRGRLPDYEILEGRLPQESNELALDGMMREKGYKIGDHISFVPEKVRNSYALKNYDFIIVGFVNSPEYLMPLEKGTSSIGDGVVDCFAVIAKENFTLENISLARLDFSDVKGLNTYSDEYKEKMKTHSDEVEQAFASRPEIKLEQYRKEGTAEISQAQLEITDAEQQMRDAKIKLDDARAQLENAWADYRDGKATFETKIREAQAKITSGQEELLASRAQLDDGYAKFSDGKKKLADSRAEFADSQAKLANAKVQLEDGQAQLNAAQKTIDDGRVELAAKTTELNDGLAILNSGLSQISASLTKIDAGLAQIAIGLPQIAVGLQQAEASMASLDDGIAQIDRQLLDVDQSLDSVNASLATIEKSLASIDEQLDSVNRNIADLTAQRVALSARQDELKAILAHSPEPNPVAQAELDSIPGKIAAIDTELAPLKQQTSDLTPKKTDLVNQQTALNAQKAPLLQTKAGLEQSRAELMAQKPQLAATKTSLLAQQTDLLNKQDQAVNKKAELQAQYSALLAQQKTALDSLALLSDARDKLNDGQQTLDKQKAEFNAQKADYEDGLIQLEEGRVKLADGEAKLEKARAELAGGQAKYDDGAAQLEEARATLATERAKVEGELKVAYQKLLDGEADYEQGRLEYINKLPEAQKEIEQGKTELSKAKNQLARLKVPDYTIHDRYKNMGFYQIIQNSESMDLLSLFFPVFFFLIALLVSLTTMTRMVDEQRLQIGTMKALGYSDWDVIKKYLAYGSLASLIGSLIGIAGGQKILMPIIFDAYSSSFLFKQELPLLSPVFSVIAVLISLLCTGFVAFLTTRASLKNNVSVLLRPKAPKVGNRILLERFTPLWRRLSFNYKVTARNIFRYKKRMLMTIIGVAGCTALIFMGFGIRDSVGSLFFKQYSDLFRYDTVVIFDENAATEDLTAFSDELKSDRRIAGLYPARFEQGIVQIPGKLDQTVAVVVPEDEAAFRSINQLRERTSKLPIPLVDGAVITEKISVLLGLSVGEKLEFKDNDGTFKTIEIAGITENYAGHYLYLPAGYYEEIFGKTYRVNSDYLLLQDNSAESVSLFSRSMLEKEVVLSTVNTNVAGDAIGNLTNSLNIVVLVLVLVSSLLAVVVLYNLTNINVSERIRELSTIMVLGFYPSEVTAYVYRETMILTTIGIFIGFVFGLLLHGFIVTTLPPESVLMDPAVKLTSYILAAGFTLAFSLVVMLIMHRRLKGINMVEALKAVE</sequence>
<dbReference type="InterPro" id="IPR038766">
    <property type="entry name" value="Membrane_comp_ABC_pdt"/>
</dbReference>
<dbReference type="Proteomes" id="UP000298460">
    <property type="component" value="Unassembled WGS sequence"/>
</dbReference>
<feature type="transmembrane region" description="Helical" evidence="7">
    <location>
        <begin position="849"/>
        <end position="872"/>
    </location>
</feature>
<name>A0A4Z0R3V3_9FIRM</name>
<dbReference type="GO" id="GO:0005886">
    <property type="term" value="C:plasma membrane"/>
    <property type="evidence" value="ECO:0007669"/>
    <property type="project" value="UniProtKB-SubCell"/>
</dbReference>
<dbReference type="InterPro" id="IPR003838">
    <property type="entry name" value="ABC3_permease_C"/>
</dbReference>
<comment type="subcellular location">
    <subcellularLocation>
        <location evidence="1">Cell membrane</location>
        <topology evidence="1">Multi-pass membrane protein</topology>
    </subcellularLocation>
</comment>
<feature type="coiled-coil region" evidence="6">
    <location>
        <begin position="429"/>
        <end position="498"/>
    </location>
</feature>
<dbReference type="Gene3D" id="1.10.287.1490">
    <property type="match status" value="2"/>
</dbReference>
<keyword evidence="3 7" id="KW-0812">Transmembrane</keyword>
<reference evidence="9 10" key="1">
    <citation type="submission" date="2019-03" db="EMBL/GenBank/DDBJ databases">
        <title>Draft Genome Sequence of Desulfosporosinus fructosivorans Strain 63.6F, Isolated from Marine Sediment in the Baltic Sea.</title>
        <authorList>
            <person name="Hausmann B."/>
            <person name="Vandieken V."/>
            <person name="Pjevac P."/>
            <person name="Schreck K."/>
            <person name="Herbold C.W."/>
            <person name="Loy A."/>
        </authorList>
    </citation>
    <scope>NUCLEOTIDE SEQUENCE [LARGE SCALE GENOMIC DNA]</scope>
    <source>
        <strain evidence="9 10">63.6F</strain>
    </source>
</reference>
<dbReference type="EMBL" id="SPQQ01000005">
    <property type="protein sequence ID" value="TGE37149.1"/>
    <property type="molecule type" value="Genomic_DNA"/>
</dbReference>
<evidence type="ECO:0000259" key="8">
    <source>
        <dbReference type="Pfam" id="PF02687"/>
    </source>
</evidence>